<protein>
    <recommendedName>
        <fullName evidence="4">Type-4 uracil-DNA glycosylase</fullName>
        <ecNumber evidence="3">3.2.2.27</ecNumber>
    </recommendedName>
</protein>
<proteinExistence type="inferred from homology"/>
<keyword evidence="15" id="KW-1185">Reference proteome</keyword>
<dbReference type="SMART" id="SM00986">
    <property type="entry name" value="UDG"/>
    <property type="match status" value="1"/>
</dbReference>
<keyword evidence="10" id="KW-0411">Iron-sulfur</keyword>
<keyword evidence="5" id="KW-0004">4Fe-4S</keyword>
<evidence type="ECO:0000256" key="5">
    <source>
        <dbReference type="ARBA" id="ARBA00022485"/>
    </source>
</evidence>
<evidence type="ECO:0000313" key="15">
    <source>
        <dbReference type="Proteomes" id="UP001139089"/>
    </source>
</evidence>
<dbReference type="InterPro" id="IPR051536">
    <property type="entry name" value="UDG_Type-4/5"/>
</dbReference>
<evidence type="ECO:0000256" key="11">
    <source>
        <dbReference type="ARBA" id="ARBA00023204"/>
    </source>
</evidence>
<dbReference type="InterPro" id="IPR005122">
    <property type="entry name" value="Uracil-DNA_glycosylase-like"/>
</dbReference>
<dbReference type="Pfam" id="PF03167">
    <property type="entry name" value="UDG"/>
    <property type="match status" value="1"/>
</dbReference>
<evidence type="ECO:0000256" key="10">
    <source>
        <dbReference type="ARBA" id="ARBA00023014"/>
    </source>
</evidence>
<dbReference type="SMART" id="SM00987">
    <property type="entry name" value="UreE_C"/>
    <property type="match status" value="1"/>
</dbReference>
<keyword evidence="8" id="KW-0378">Hydrolase</keyword>
<comment type="similarity">
    <text evidence="2">Belongs to the uracil-DNA glycosylase (UDG) superfamily. Type 4 (UDGa) family.</text>
</comment>
<accession>A0A9X1T2I6</accession>
<dbReference type="InterPro" id="IPR036895">
    <property type="entry name" value="Uracil-DNA_glycosylase-like_sf"/>
</dbReference>
<evidence type="ECO:0000256" key="1">
    <source>
        <dbReference type="ARBA" id="ARBA00001400"/>
    </source>
</evidence>
<dbReference type="Proteomes" id="UP001139089">
    <property type="component" value="Unassembled WGS sequence"/>
</dbReference>
<dbReference type="NCBIfam" id="TIGR00758">
    <property type="entry name" value="UDG_fam4"/>
    <property type="match status" value="1"/>
</dbReference>
<reference evidence="14" key="1">
    <citation type="submission" date="2021-12" db="EMBL/GenBank/DDBJ databases">
        <authorList>
            <person name="Li Y."/>
        </authorList>
    </citation>
    <scope>NUCLEOTIDE SEQUENCE</scope>
    <source>
        <strain evidence="14">DKSPLA3</strain>
    </source>
</reference>
<dbReference type="EMBL" id="JAJOZR010000023">
    <property type="protein sequence ID" value="MCD7111851.1"/>
    <property type="molecule type" value="Genomic_DNA"/>
</dbReference>
<sequence length="320" mass="34247">MTSPDETRFSDGPTLDAMTPHELAALLHFHADSGVEWLLEDDPIDRIAAFAESQTARGAAGSGARDGSTAGALQNAQSYGASAPKNEATGRAQPPAADKPQTRGKAEPAPRPVSTRVAIPDEQAVAEARIAAGSAQTLADLKRALDSFTGCNLRNSARNLVFAEGDPAPGLMIVGPGPNGDDDREGRPFAGRQGDLLDKMLAAVGLDRSGVLITNVIPWRPPGNRMPSARELEICRPFLDRQFALAKPRRVLVLGNFAARFFFGGTDTIHEMRGDWRTIMTGGETFRALATLHPQDLMSAPICKRLAWQDLQMFTADGHS</sequence>
<evidence type="ECO:0000256" key="7">
    <source>
        <dbReference type="ARBA" id="ARBA00022763"/>
    </source>
</evidence>
<evidence type="ECO:0000256" key="9">
    <source>
        <dbReference type="ARBA" id="ARBA00023004"/>
    </source>
</evidence>
<dbReference type="AlphaFoldDB" id="A0A9X1T2I6"/>
<evidence type="ECO:0000256" key="6">
    <source>
        <dbReference type="ARBA" id="ARBA00022723"/>
    </source>
</evidence>
<keyword evidence="9" id="KW-0408">Iron</keyword>
<gene>
    <name evidence="14" type="ORF">LRX75_22750</name>
</gene>
<comment type="catalytic activity">
    <reaction evidence="1">
        <text>Hydrolyzes single-stranded DNA or mismatched double-stranded DNA and polynucleotides, releasing free uracil.</text>
        <dbReference type="EC" id="3.2.2.27"/>
    </reaction>
</comment>
<name>A0A9X1T2I6_9HYPH</name>
<evidence type="ECO:0000256" key="12">
    <source>
        <dbReference type="SAM" id="MobiDB-lite"/>
    </source>
</evidence>
<evidence type="ECO:0000256" key="2">
    <source>
        <dbReference type="ARBA" id="ARBA00006521"/>
    </source>
</evidence>
<evidence type="ECO:0000313" key="14">
    <source>
        <dbReference type="EMBL" id="MCD7111851.1"/>
    </source>
</evidence>
<keyword evidence="6" id="KW-0479">Metal-binding</keyword>
<dbReference type="CDD" id="cd10030">
    <property type="entry name" value="UDG-F4_TTUDGA_SPO1dp_like"/>
    <property type="match status" value="1"/>
</dbReference>
<dbReference type="PANTHER" id="PTHR33693">
    <property type="entry name" value="TYPE-5 URACIL-DNA GLYCOSYLASE"/>
    <property type="match status" value="1"/>
</dbReference>
<dbReference type="InterPro" id="IPR005273">
    <property type="entry name" value="Ura-DNA_glyco_family4"/>
</dbReference>
<dbReference type="GO" id="GO:0051539">
    <property type="term" value="F:4 iron, 4 sulfur cluster binding"/>
    <property type="evidence" value="ECO:0007669"/>
    <property type="project" value="UniProtKB-KW"/>
</dbReference>
<dbReference type="EC" id="3.2.2.27" evidence="3"/>
<dbReference type="SUPFAM" id="SSF52141">
    <property type="entry name" value="Uracil-DNA glycosylase-like"/>
    <property type="match status" value="1"/>
</dbReference>
<evidence type="ECO:0000256" key="8">
    <source>
        <dbReference type="ARBA" id="ARBA00022801"/>
    </source>
</evidence>
<dbReference type="GO" id="GO:0004844">
    <property type="term" value="F:uracil DNA N-glycosylase activity"/>
    <property type="evidence" value="ECO:0007669"/>
    <property type="project" value="UniProtKB-EC"/>
</dbReference>
<organism evidence="14 15">
    <name type="scientific">Rhizobium quercicola</name>
    <dbReference type="NCBI Taxonomy" id="2901226"/>
    <lineage>
        <taxon>Bacteria</taxon>
        <taxon>Pseudomonadati</taxon>
        <taxon>Pseudomonadota</taxon>
        <taxon>Alphaproteobacteria</taxon>
        <taxon>Hyphomicrobiales</taxon>
        <taxon>Rhizobiaceae</taxon>
        <taxon>Rhizobium/Agrobacterium group</taxon>
        <taxon>Rhizobium</taxon>
    </lineage>
</organism>
<evidence type="ECO:0000259" key="13">
    <source>
        <dbReference type="SMART" id="SM00986"/>
    </source>
</evidence>
<feature type="domain" description="Uracil-DNA glycosylase-like" evidence="13">
    <location>
        <begin position="162"/>
        <end position="312"/>
    </location>
</feature>
<evidence type="ECO:0000256" key="4">
    <source>
        <dbReference type="ARBA" id="ARBA00019403"/>
    </source>
</evidence>
<dbReference type="PANTHER" id="PTHR33693:SF1">
    <property type="entry name" value="TYPE-4 URACIL-DNA GLYCOSYLASE"/>
    <property type="match status" value="1"/>
</dbReference>
<dbReference type="GO" id="GO:0006281">
    <property type="term" value="P:DNA repair"/>
    <property type="evidence" value="ECO:0007669"/>
    <property type="project" value="UniProtKB-KW"/>
</dbReference>
<feature type="region of interest" description="Disordered" evidence="12">
    <location>
        <begin position="80"/>
        <end position="113"/>
    </location>
</feature>
<keyword evidence="11" id="KW-0234">DNA repair</keyword>
<keyword evidence="7" id="KW-0227">DNA damage</keyword>
<comment type="caution">
    <text evidence="14">The sequence shown here is derived from an EMBL/GenBank/DDBJ whole genome shotgun (WGS) entry which is preliminary data.</text>
</comment>
<dbReference type="Gene3D" id="3.40.470.10">
    <property type="entry name" value="Uracil-DNA glycosylase-like domain"/>
    <property type="match status" value="1"/>
</dbReference>
<dbReference type="RefSeq" id="WP_231816867.1">
    <property type="nucleotide sequence ID" value="NZ_JAJOZR010000023.1"/>
</dbReference>
<evidence type="ECO:0000256" key="3">
    <source>
        <dbReference type="ARBA" id="ARBA00012030"/>
    </source>
</evidence>
<dbReference type="GO" id="GO:0046872">
    <property type="term" value="F:metal ion binding"/>
    <property type="evidence" value="ECO:0007669"/>
    <property type="project" value="UniProtKB-KW"/>
</dbReference>